<protein>
    <recommendedName>
        <fullName evidence="6">tRNA1(Val) (adenine(37)-N6)-methyltransferase</fullName>
        <ecNumber evidence="6">2.1.1.223</ecNumber>
    </recommendedName>
    <alternativeName>
        <fullName evidence="6">tRNA m6A37 methyltransferase</fullName>
    </alternativeName>
</protein>
<keyword evidence="1 6" id="KW-0963">Cytoplasm</keyword>
<dbReference type="AlphaFoldDB" id="A0A4U3KXH4"/>
<dbReference type="EC" id="2.1.1.223" evidence="6"/>
<comment type="similarity">
    <text evidence="6">Belongs to the methyltransferase superfamily. tRNA (adenine-N(6)-)-methyltransferase family.</text>
</comment>
<keyword evidence="4 6" id="KW-0949">S-adenosyl-L-methionine</keyword>
<comment type="function">
    <text evidence="6">Specifically methylates the adenine in position 37 of tRNA(1)(Val) (anticodon cmo5UAC).</text>
</comment>
<dbReference type="OrthoDB" id="5383291at2"/>
<evidence type="ECO:0000256" key="5">
    <source>
        <dbReference type="ARBA" id="ARBA00022694"/>
    </source>
</evidence>
<gene>
    <name evidence="8" type="ORF">FC093_17560</name>
</gene>
<organism evidence="8 9">
    <name type="scientific">Ilyomonas limi</name>
    <dbReference type="NCBI Taxonomy" id="2575867"/>
    <lineage>
        <taxon>Bacteria</taxon>
        <taxon>Pseudomonadati</taxon>
        <taxon>Bacteroidota</taxon>
        <taxon>Chitinophagia</taxon>
        <taxon>Chitinophagales</taxon>
        <taxon>Chitinophagaceae</taxon>
        <taxon>Ilyomonas</taxon>
    </lineage>
</organism>
<dbReference type="EMBL" id="SZQL01000015">
    <property type="protein sequence ID" value="TKK66384.1"/>
    <property type="molecule type" value="Genomic_DNA"/>
</dbReference>
<evidence type="ECO:0000256" key="3">
    <source>
        <dbReference type="ARBA" id="ARBA00022679"/>
    </source>
</evidence>
<comment type="subcellular location">
    <subcellularLocation>
        <location evidence="6">Cytoplasm</location>
    </subcellularLocation>
</comment>
<dbReference type="InterPro" id="IPR022882">
    <property type="entry name" value="tRNA_adenine-N6_MeTrfase"/>
</dbReference>
<dbReference type="GO" id="GO:0016430">
    <property type="term" value="F:tRNA (adenine-N6)-methyltransferase activity"/>
    <property type="evidence" value="ECO:0007669"/>
    <property type="project" value="UniProtKB-UniRule"/>
</dbReference>
<evidence type="ECO:0000256" key="2">
    <source>
        <dbReference type="ARBA" id="ARBA00022603"/>
    </source>
</evidence>
<keyword evidence="5 6" id="KW-0819">tRNA processing</keyword>
<evidence type="ECO:0000259" key="7">
    <source>
        <dbReference type="Pfam" id="PF05175"/>
    </source>
</evidence>
<dbReference type="PANTHER" id="PTHR47739:SF1">
    <property type="entry name" value="TRNA1(VAL) (ADENINE(37)-N6)-METHYLTRANSFERASE"/>
    <property type="match status" value="1"/>
</dbReference>
<dbReference type="GO" id="GO:0003676">
    <property type="term" value="F:nucleic acid binding"/>
    <property type="evidence" value="ECO:0007669"/>
    <property type="project" value="InterPro"/>
</dbReference>
<keyword evidence="9" id="KW-1185">Reference proteome</keyword>
<accession>A0A4U3KXH4</accession>
<evidence type="ECO:0000313" key="8">
    <source>
        <dbReference type="EMBL" id="TKK66384.1"/>
    </source>
</evidence>
<dbReference type="CDD" id="cd02440">
    <property type="entry name" value="AdoMet_MTases"/>
    <property type="match status" value="1"/>
</dbReference>
<proteinExistence type="inferred from homology"/>
<keyword evidence="3 6" id="KW-0808">Transferase</keyword>
<dbReference type="GO" id="GO:0032259">
    <property type="term" value="P:methylation"/>
    <property type="evidence" value="ECO:0007669"/>
    <property type="project" value="UniProtKB-KW"/>
</dbReference>
<dbReference type="Proteomes" id="UP000305848">
    <property type="component" value="Unassembled WGS sequence"/>
</dbReference>
<evidence type="ECO:0000313" key="9">
    <source>
        <dbReference type="Proteomes" id="UP000305848"/>
    </source>
</evidence>
<keyword evidence="2 6" id="KW-0489">Methyltransferase</keyword>
<dbReference type="SUPFAM" id="SSF53335">
    <property type="entry name" value="S-adenosyl-L-methionine-dependent methyltransferases"/>
    <property type="match status" value="1"/>
</dbReference>
<dbReference type="InterPro" id="IPR002052">
    <property type="entry name" value="DNA_methylase_N6_adenine_CS"/>
</dbReference>
<dbReference type="PANTHER" id="PTHR47739">
    <property type="entry name" value="TRNA1(VAL) (ADENINE(37)-N6)-METHYLTRANSFERASE"/>
    <property type="match status" value="1"/>
</dbReference>
<dbReference type="PROSITE" id="PS00092">
    <property type="entry name" value="N6_MTASE"/>
    <property type="match status" value="1"/>
</dbReference>
<dbReference type="InterPro" id="IPR050210">
    <property type="entry name" value="tRNA_Adenine-N(6)_MTase"/>
</dbReference>
<dbReference type="GO" id="GO:0008033">
    <property type="term" value="P:tRNA processing"/>
    <property type="evidence" value="ECO:0007669"/>
    <property type="project" value="UniProtKB-UniRule"/>
</dbReference>
<evidence type="ECO:0000256" key="4">
    <source>
        <dbReference type="ARBA" id="ARBA00022691"/>
    </source>
</evidence>
<evidence type="ECO:0000256" key="1">
    <source>
        <dbReference type="ARBA" id="ARBA00022490"/>
    </source>
</evidence>
<dbReference type="Pfam" id="PF05175">
    <property type="entry name" value="MTS"/>
    <property type="match status" value="1"/>
</dbReference>
<dbReference type="HAMAP" id="MF_01872">
    <property type="entry name" value="tRNA_methyltr_YfiC"/>
    <property type="match status" value="1"/>
</dbReference>
<sequence>MPNDFFRFKKFTIYQQHCAMKVCTDACLFGAWTANKIAAKKLQSNSILDIGAGTGLLSLMLAQQLSNSIIHATEIDADAAKQASENFAASPWHGQLHAVNAPIQSFSSSLQYDFIVSNPPFFQNDLASNNAQRNVALHSHQLGFEELLAAIQMHLSVTGHFAVLLPYHRTTVFESLAQREGFYLHQKTWVQQTPAHALFRSMLLFGREQKEPEQTTIIIKDKAGSYTDAFVALLKDYYLYL</sequence>
<dbReference type="Gene3D" id="3.40.50.150">
    <property type="entry name" value="Vaccinia Virus protein VP39"/>
    <property type="match status" value="1"/>
</dbReference>
<dbReference type="InterPro" id="IPR007848">
    <property type="entry name" value="Small_mtfrase_dom"/>
</dbReference>
<dbReference type="GO" id="GO:0005737">
    <property type="term" value="C:cytoplasm"/>
    <property type="evidence" value="ECO:0007669"/>
    <property type="project" value="UniProtKB-SubCell"/>
</dbReference>
<comment type="catalytic activity">
    <reaction evidence="6">
        <text>adenosine(37) in tRNA1(Val) + S-adenosyl-L-methionine = N(6)-methyladenosine(37) in tRNA1(Val) + S-adenosyl-L-homocysteine + H(+)</text>
        <dbReference type="Rhea" id="RHEA:43160"/>
        <dbReference type="Rhea" id="RHEA-COMP:10369"/>
        <dbReference type="Rhea" id="RHEA-COMP:10370"/>
        <dbReference type="ChEBI" id="CHEBI:15378"/>
        <dbReference type="ChEBI" id="CHEBI:57856"/>
        <dbReference type="ChEBI" id="CHEBI:59789"/>
        <dbReference type="ChEBI" id="CHEBI:74411"/>
        <dbReference type="ChEBI" id="CHEBI:74449"/>
        <dbReference type="EC" id="2.1.1.223"/>
    </reaction>
</comment>
<dbReference type="InterPro" id="IPR029063">
    <property type="entry name" value="SAM-dependent_MTases_sf"/>
</dbReference>
<name>A0A4U3KXH4_9BACT</name>
<reference evidence="8 9" key="1">
    <citation type="submission" date="2019-05" db="EMBL/GenBank/DDBJ databases">
        <title>Panacibacter sp. strain 17mud1-8 Genome sequencing and assembly.</title>
        <authorList>
            <person name="Chhetri G."/>
        </authorList>
    </citation>
    <scope>NUCLEOTIDE SEQUENCE [LARGE SCALE GENOMIC DNA]</scope>
    <source>
        <strain evidence="8 9">17mud1-8</strain>
    </source>
</reference>
<comment type="caution">
    <text evidence="8">The sequence shown here is derived from an EMBL/GenBank/DDBJ whole genome shotgun (WGS) entry which is preliminary data.</text>
</comment>
<evidence type="ECO:0000256" key="6">
    <source>
        <dbReference type="HAMAP-Rule" id="MF_01872"/>
    </source>
</evidence>
<feature type="domain" description="Methyltransferase small" evidence="7">
    <location>
        <begin position="43"/>
        <end position="133"/>
    </location>
</feature>